<evidence type="ECO:0000256" key="3">
    <source>
        <dbReference type="ARBA" id="ARBA00022490"/>
    </source>
</evidence>
<dbReference type="Pfam" id="PF08245">
    <property type="entry name" value="Mur_ligase_M"/>
    <property type="match status" value="1"/>
</dbReference>
<accession>A0ABQ1UXJ4</accession>
<evidence type="ECO:0000256" key="4">
    <source>
        <dbReference type="ARBA" id="ARBA00022598"/>
    </source>
</evidence>
<keyword evidence="7 8" id="KW-0132">Cell division</keyword>
<dbReference type="Gene3D" id="3.90.190.20">
    <property type="entry name" value="Mur ligase, C-terminal domain"/>
    <property type="match status" value="1"/>
</dbReference>
<feature type="domain" description="Mur ligase central" evidence="10">
    <location>
        <begin position="126"/>
        <end position="239"/>
    </location>
</feature>
<keyword evidence="4 7" id="KW-0436">Ligase</keyword>
<dbReference type="Proteomes" id="UP000632454">
    <property type="component" value="Unassembled WGS sequence"/>
</dbReference>
<keyword evidence="7 8" id="KW-0131">Cell cycle</keyword>
<dbReference type="Gene3D" id="3.40.1190.10">
    <property type="entry name" value="Mur-like, catalytic domain"/>
    <property type="match status" value="1"/>
</dbReference>
<dbReference type="InterPro" id="IPR036615">
    <property type="entry name" value="Mur_ligase_C_dom_sf"/>
</dbReference>
<dbReference type="PANTHER" id="PTHR43692:SF1">
    <property type="entry name" value="UDP-N-ACETYLMURAMOYLALANINE--D-GLUTAMATE LIGASE"/>
    <property type="match status" value="1"/>
</dbReference>
<evidence type="ECO:0000313" key="11">
    <source>
        <dbReference type="EMBL" id="GGF29505.1"/>
    </source>
</evidence>
<dbReference type="Pfam" id="PF02875">
    <property type="entry name" value="Mur_ligase_C"/>
    <property type="match status" value="1"/>
</dbReference>
<dbReference type="NCBIfam" id="TIGR01087">
    <property type="entry name" value="murD"/>
    <property type="match status" value="1"/>
</dbReference>
<keyword evidence="7 8" id="KW-0573">Peptidoglycan synthesis</keyword>
<comment type="pathway">
    <text evidence="2 7 8">Cell wall biogenesis; peptidoglycan biosynthesis.</text>
</comment>
<gene>
    <name evidence="7 11" type="primary">murD</name>
    <name evidence="11" type="ORF">GCM10007298_26810</name>
</gene>
<evidence type="ECO:0000256" key="7">
    <source>
        <dbReference type="HAMAP-Rule" id="MF_00639"/>
    </source>
</evidence>
<dbReference type="EC" id="6.3.2.9" evidence="7 8"/>
<dbReference type="SUPFAM" id="SSF51984">
    <property type="entry name" value="MurCD N-terminal domain"/>
    <property type="match status" value="1"/>
</dbReference>
<name>A0ABQ1UXJ4_9NOCA</name>
<dbReference type="Pfam" id="PF21799">
    <property type="entry name" value="MurD-like_N"/>
    <property type="match status" value="1"/>
</dbReference>
<evidence type="ECO:0000259" key="10">
    <source>
        <dbReference type="Pfam" id="PF08245"/>
    </source>
</evidence>
<keyword evidence="7 8" id="KW-0961">Cell wall biogenesis/degradation</keyword>
<dbReference type="InterPro" id="IPR005762">
    <property type="entry name" value="MurD"/>
</dbReference>
<dbReference type="RefSeq" id="WP_188490588.1">
    <property type="nucleotide sequence ID" value="NZ_BMCS01000001.1"/>
</dbReference>
<protein>
    <recommendedName>
        <fullName evidence="7 8">UDP-N-acetylmuramoylalanine--D-glutamate ligase</fullName>
        <ecNumber evidence="7 8">6.3.2.9</ecNumber>
    </recommendedName>
    <alternativeName>
        <fullName evidence="7">D-glutamic acid-adding enzyme</fullName>
    </alternativeName>
    <alternativeName>
        <fullName evidence="7">UDP-N-acetylmuramoyl-L-alanyl-D-glutamate synthetase</fullName>
    </alternativeName>
</protein>
<feature type="domain" description="Mur ligase C-terminal" evidence="9">
    <location>
        <begin position="328"/>
        <end position="412"/>
    </location>
</feature>
<evidence type="ECO:0000259" key="9">
    <source>
        <dbReference type="Pfam" id="PF02875"/>
    </source>
</evidence>
<evidence type="ECO:0000256" key="2">
    <source>
        <dbReference type="ARBA" id="ARBA00004752"/>
    </source>
</evidence>
<dbReference type="SUPFAM" id="SSF53244">
    <property type="entry name" value="MurD-like peptide ligases, peptide-binding domain"/>
    <property type="match status" value="1"/>
</dbReference>
<sequence>MAADPASDQLPSLPGLRVLVAGAGTAGVSAALFLAAHGAHVTVCDGRTHHRPVLTDAGVDVVSTDSVTRDSVAAFDLVVVSPGFRPDSAVVTAARAAGLPVWGEVELAWRVDHSGLLGAPRTWLVITGTNGKTTTTSMVEAIVSASPRSVAACGNIGLPVLDALTLDPRVEVLAVELSSFQLHWAPSVIPDAGVVLNIAEDHLDWHGSMAAYVTAKSGALRGPIAIIGADDPVAGVLSATTPGARTVGVRLGAPAVGEVGVVSGDLVDRAFGPDPEGAGIPVGTTGSIRPAGPSGLTDALAAAALCRAVGIAAADVDRGLAGFRPGRHRGEVVAALEGIEFVDDSKATNPHAAAASIRAHRRVVLIAGGLLKGAAVDDLVVESADRLAAVVLLGTDRDLLAAAIARHAPSIPTVTLLTGDDDRVIATPVLPEAVADSAHSPSTSTDTLRAITASAADPALGTADGVMNAAVAIAWHLATADSDRPDAILLAPAAASLDMFSGYGVRGDAFAHGALALGAIATLDDPTTAP</sequence>
<dbReference type="PANTHER" id="PTHR43692">
    <property type="entry name" value="UDP-N-ACETYLMURAMOYLALANINE--D-GLUTAMATE LIGASE"/>
    <property type="match status" value="1"/>
</dbReference>
<comment type="similarity">
    <text evidence="7">Belongs to the MurCDEF family.</text>
</comment>
<dbReference type="HAMAP" id="MF_00639">
    <property type="entry name" value="MurD"/>
    <property type="match status" value="1"/>
</dbReference>
<keyword evidence="5 7" id="KW-0547">Nucleotide-binding</keyword>
<dbReference type="InterPro" id="IPR013221">
    <property type="entry name" value="Mur_ligase_cen"/>
</dbReference>
<evidence type="ECO:0000256" key="6">
    <source>
        <dbReference type="ARBA" id="ARBA00022840"/>
    </source>
</evidence>
<keyword evidence="7 8" id="KW-0133">Cell shape</keyword>
<evidence type="ECO:0000256" key="1">
    <source>
        <dbReference type="ARBA" id="ARBA00004496"/>
    </source>
</evidence>
<dbReference type="EMBL" id="BMCS01000001">
    <property type="protein sequence ID" value="GGF29505.1"/>
    <property type="molecule type" value="Genomic_DNA"/>
</dbReference>
<organism evidence="11 12">
    <name type="scientific">Williamsia phyllosphaerae</name>
    <dbReference type="NCBI Taxonomy" id="885042"/>
    <lineage>
        <taxon>Bacteria</taxon>
        <taxon>Bacillati</taxon>
        <taxon>Actinomycetota</taxon>
        <taxon>Actinomycetes</taxon>
        <taxon>Mycobacteriales</taxon>
        <taxon>Nocardiaceae</taxon>
        <taxon>Williamsia</taxon>
    </lineage>
</organism>
<dbReference type="Gene3D" id="3.40.50.720">
    <property type="entry name" value="NAD(P)-binding Rossmann-like Domain"/>
    <property type="match status" value="1"/>
</dbReference>
<dbReference type="SUPFAM" id="SSF53623">
    <property type="entry name" value="MurD-like peptide ligases, catalytic domain"/>
    <property type="match status" value="1"/>
</dbReference>
<reference evidence="12" key="1">
    <citation type="journal article" date="2019" name="Int. J. Syst. Evol. Microbiol.">
        <title>The Global Catalogue of Microorganisms (GCM) 10K type strain sequencing project: providing services to taxonomists for standard genome sequencing and annotation.</title>
        <authorList>
            <consortium name="The Broad Institute Genomics Platform"/>
            <consortium name="The Broad Institute Genome Sequencing Center for Infectious Disease"/>
            <person name="Wu L."/>
            <person name="Ma J."/>
        </authorList>
    </citation>
    <scope>NUCLEOTIDE SEQUENCE [LARGE SCALE GENOMIC DNA]</scope>
    <source>
        <strain evidence="12">CCM 7855</strain>
    </source>
</reference>
<keyword evidence="12" id="KW-1185">Reference proteome</keyword>
<comment type="function">
    <text evidence="7 8">Cell wall formation. Catalyzes the addition of glutamate to the nucleotide precursor UDP-N-acetylmuramoyl-L-alanine (UMA).</text>
</comment>
<dbReference type="InterPro" id="IPR004101">
    <property type="entry name" value="Mur_ligase_C"/>
</dbReference>
<dbReference type="GO" id="GO:0016874">
    <property type="term" value="F:ligase activity"/>
    <property type="evidence" value="ECO:0007669"/>
    <property type="project" value="UniProtKB-KW"/>
</dbReference>
<keyword evidence="3 7" id="KW-0963">Cytoplasm</keyword>
<feature type="binding site" evidence="7">
    <location>
        <begin position="128"/>
        <end position="134"/>
    </location>
    <ligand>
        <name>ATP</name>
        <dbReference type="ChEBI" id="CHEBI:30616"/>
    </ligand>
</feature>
<evidence type="ECO:0000313" key="12">
    <source>
        <dbReference type="Proteomes" id="UP000632454"/>
    </source>
</evidence>
<comment type="subcellular location">
    <subcellularLocation>
        <location evidence="1 7 8">Cytoplasm</location>
    </subcellularLocation>
</comment>
<dbReference type="InterPro" id="IPR036565">
    <property type="entry name" value="Mur-like_cat_sf"/>
</dbReference>
<comment type="caution">
    <text evidence="11">The sequence shown here is derived from an EMBL/GenBank/DDBJ whole genome shotgun (WGS) entry which is preliminary data.</text>
</comment>
<keyword evidence="6 7" id="KW-0067">ATP-binding</keyword>
<evidence type="ECO:0000256" key="8">
    <source>
        <dbReference type="RuleBase" id="RU003664"/>
    </source>
</evidence>
<comment type="catalytic activity">
    <reaction evidence="7 8">
        <text>UDP-N-acetyl-alpha-D-muramoyl-L-alanine + D-glutamate + ATP = UDP-N-acetyl-alpha-D-muramoyl-L-alanyl-D-glutamate + ADP + phosphate + H(+)</text>
        <dbReference type="Rhea" id="RHEA:16429"/>
        <dbReference type="ChEBI" id="CHEBI:15378"/>
        <dbReference type="ChEBI" id="CHEBI:29986"/>
        <dbReference type="ChEBI" id="CHEBI:30616"/>
        <dbReference type="ChEBI" id="CHEBI:43474"/>
        <dbReference type="ChEBI" id="CHEBI:83898"/>
        <dbReference type="ChEBI" id="CHEBI:83900"/>
        <dbReference type="ChEBI" id="CHEBI:456216"/>
        <dbReference type="EC" id="6.3.2.9"/>
    </reaction>
</comment>
<proteinExistence type="inferred from homology"/>
<evidence type="ECO:0000256" key="5">
    <source>
        <dbReference type="ARBA" id="ARBA00022741"/>
    </source>
</evidence>